<accession>A0A084WB11</accession>
<evidence type="ECO:0000256" key="1">
    <source>
        <dbReference type="SAM" id="MobiDB-lite"/>
    </source>
</evidence>
<protein>
    <submittedName>
        <fullName evidence="2 3">Histidine kinase</fullName>
    </submittedName>
</protein>
<organism evidence="2">
    <name type="scientific">Anopheles sinensis</name>
    <name type="common">Mosquito</name>
    <dbReference type="NCBI Taxonomy" id="74873"/>
    <lineage>
        <taxon>Eukaryota</taxon>
        <taxon>Metazoa</taxon>
        <taxon>Ecdysozoa</taxon>
        <taxon>Arthropoda</taxon>
        <taxon>Hexapoda</taxon>
        <taxon>Insecta</taxon>
        <taxon>Pterygota</taxon>
        <taxon>Neoptera</taxon>
        <taxon>Endopterygota</taxon>
        <taxon>Diptera</taxon>
        <taxon>Nematocera</taxon>
        <taxon>Culicoidea</taxon>
        <taxon>Culicidae</taxon>
        <taxon>Anophelinae</taxon>
        <taxon>Anopheles</taxon>
    </lineage>
</organism>
<dbReference type="GO" id="GO:0016301">
    <property type="term" value="F:kinase activity"/>
    <property type="evidence" value="ECO:0007669"/>
    <property type="project" value="UniProtKB-KW"/>
</dbReference>
<keyword evidence="2" id="KW-0808">Transferase</keyword>
<keyword evidence="2" id="KW-0418">Kinase</keyword>
<feature type="region of interest" description="Disordered" evidence="1">
    <location>
        <begin position="1"/>
        <end position="26"/>
    </location>
</feature>
<proteinExistence type="predicted"/>
<evidence type="ECO:0000313" key="4">
    <source>
        <dbReference type="Proteomes" id="UP000030765"/>
    </source>
</evidence>
<evidence type="ECO:0000313" key="3">
    <source>
        <dbReference type="EnsemblMetazoa" id="ASIC015653-PA"/>
    </source>
</evidence>
<dbReference type="VEuPathDB" id="VectorBase:ASIC015653"/>
<dbReference type="EMBL" id="ATLV01022301">
    <property type="status" value="NOT_ANNOTATED_CDS"/>
    <property type="molecule type" value="Genomic_DNA"/>
</dbReference>
<reference evidence="3" key="2">
    <citation type="submission" date="2020-05" db="UniProtKB">
        <authorList>
            <consortium name="EnsemblMetazoa"/>
        </authorList>
    </citation>
    <scope>IDENTIFICATION</scope>
</reference>
<keyword evidence="4" id="KW-1185">Reference proteome</keyword>
<dbReference type="EnsemblMetazoa" id="ASIC015653-RA">
    <property type="protein sequence ID" value="ASIC015653-PA"/>
    <property type="gene ID" value="ASIC015653"/>
</dbReference>
<reference evidence="2 4" key="1">
    <citation type="journal article" date="2014" name="BMC Genomics">
        <title>Genome sequence of Anopheles sinensis provides insight into genetics basis of mosquito competence for malaria parasites.</title>
        <authorList>
            <person name="Zhou D."/>
            <person name="Zhang D."/>
            <person name="Ding G."/>
            <person name="Shi L."/>
            <person name="Hou Q."/>
            <person name="Ye Y."/>
            <person name="Xu Y."/>
            <person name="Zhou H."/>
            <person name="Xiong C."/>
            <person name="Li S."/>
            <person name="Yu J."/>
            <person name="Hong S."/>
            <person name="Yu X."/>
            <person name="Zou P."/>
            <person name="Chen C."/>
            <person name="Chang X."/>
            <person name="Wang W."/>
            <person name="Lv Y."/>
            <person name="Sun Y."/>
            <person name="Ma L."/>
            <person name="Shen B."/>
            <person name="Zhu C."/>
        </authorList>
    </citation>
    <scope>NUCLEOTIDE SEQUENCE [LARGE SCALE GENOMIC DNA]</scope>
</reference>
<gene>
    <name evidence="2" type="ORF">ZHAS_00015653</name>
</gene>
<sequence>MFEVEHKHLHKQQQTTTRVVAPTSPENGRSLDLLLSRGWSIDDVVVCLKIIVGMTAHDSVVLRSSPICGGIAVSMSPLAAVAPLGI</sequence>
<dbReference type="AlphaFoldDB" id="A0A084WB11"/>
<name>A0A084WB11_ANOSI</name>
<dbReference type="Proteomes" id="UP000030765">
    <property type="component" value="Unassembled WGS sequence"/>
</dbReference>
<evidence type="ECO:0000313" key="2">
    <source>
        <dbReference type="EMBL" id="KFB47405.1"/>
    </source>
</evidence>
<dbReference type="EMBL" id="KE525331">
    <property type="protein sequence ID" value="KFB47405.1"/>
    <property type="molecule type" value="Genomic_DNA"/>
</dbReference>